<organism evidence="4 5">
    <name type="scientific">Actinoallomurus bryophytorum</name>
    <dbReference type="NCBI Taxonomy" id="1490222"/>
    <lineage>
        <taxon>Bacteria</taxon>
        <taxon>Bacillati</taxon>
        <taxon>Actinomycetota</taxon>
        <taxon>Actinomycetes</taxon>
        <taxon>Streptosporangiales</taxon>
        <taxon>Thermomonosporaceae</taxon>
        <taxon>Actinoallomurus</taxon>
    </lineage>
</organism>
<feature type="compositionally biased region" description="Basic residues" evidence="1">
    <location>
        <begin position="79"/>
        <end position="91"/>
    </location>
</feature>
<evidence type="ECO:0000256" key="3">
    <source>
        <dbReference type="SAM" id="SignalP"/>
    </source>
</evidence>
<gene>
    <name evidence="4" type="ORF">FB559_7200</name>
</gene>
<feature type="compositionally biased region" description="Low complexity" evidence="1">
    <location>
        <begin position="59"/>
        <end position="75"/>
    </location>
</feature>
<evidence type="ECO:0000313" key="4">
    <source>
        <dbReference type="EMBL" id="TQM01441.1"/>
    </source>
</evidence>
<feature type="signal peptide" evidence="3">
    <location>
        <begin position="1"/>
        <end position="34"/>
    </location>
</feature>
<keyword evidence="3" id="KW-0732">Signal</keyword>
<keyword evidence="2" id="KW-0472">Membrane</keyword>
<keyword evidence="2" id="KW-1133">Transmembrane helix</keyword>
<dbReference type="Proteomes" id="UP000316096">
    <property type="component" value="Unassembled WGS sequence"/>
</dbReference>
<dbReference type="EMBL" id="VFOZ01000001">
    <property type="protein sequence ID" value="TQM01441.1"/>
    <property type="molecule type" value="Genomic_DNA"/>
</dbReference>
<feature type="transmembrane region" description="Helical" evidence="2">
    <location>
        <begin position="168"/>
        <end position="188"/>
    </location>
</feature>
<evidence type="ECO:0000256" key="2">
    <source>
        <dbReference type="SAM" id="Phobius"/>
    </source>
</evidence>
<keyword evidence="5" id="KW-1185">Reference proteome</keyword>
<name>A0A543CWJ5_9ACTN</name>
<comment type="caution">
    <text evidence="4">The sequence shown here is derived from an EMBL/GenBank/DDBJ whole genome shotgun (WGS) entry which is preliminary data.</text>
</comment>
<dbReference type="RefSeq" id="WP_141961275.1">
    <property type="nucleotide sequence ID" value="NZ_VFOZ01000001.1"/>
</dbReference>
<feature type="region of interest" description="Disordered" evidence="1">
    <location>
        <begin position="59"/>
        <end position="146"/>
    </location>
</feature>
<protein>
    <submittedName>
        <fullName evidence="4">Uncharacterized protein</fullName>
    </submittedName>
</protein>
<accession>A0A543CWJ5</accession>
<evidence type="ECO:0000313" key="5">
    <source>
        <dbReference type="Proteomes" id="UP000316096"/>
    </source>
</evidence>
<keyword evidence="2" id="KW-0812">Transmembrane</keyword>
<dbReference type="AlphaFoldDB" id="A0A543CWJ5"/>
<proteinExistence type="predicted"/>
<reference evidence="4 5" key="1">
    <citation type="submission" date="2019-06" db="EMBL/GenBank/DDBJ databases">
        <title>Sequencing the genomes of 1000 actinobacteria strains.</title>
        <authorList>
            <person name="Klenk H.-P."/>
        </authorList>
    </citation>
    <scope>NUCLEOTIDE SEQUENCE [LARGE SCALE GENOMIC DNA]</scope>
    <source>
        <strain evidence="4 5">DSM 102200</strain>
    </source>
</reference>
<feature type="chain" id="PRO_5021801931" evidence="3">
    <location>
        <begin position="35"/>
        <end position="194"/>
    </location>
</feature>
<evidence type="ECO:0000256" key="1">
    <source>
        <dbReference type="SAM" id="MobiDB-lite"/>
    </source>
</evidence>
<sequence>MALKRDWRRVGAASATLSAGALVFFAAGTGTASAETPTAVTGVDECKLGKLLCGLLGAGKGTPAAPPKASTSAPAKPKPAAKPKPKPKPKPASKPAPPGGGDSVGVPPPLPVGGGASVPVPESSQAAPALPEIAPQDPLVVPESAPTGQVPAQLVAESAPAGDTVPPALVATASGLIGAVAALNLSVLRRRRED</sequence>